<proteinExistence type="predicted"/>
<comment type="subcellular location">
    <subcellularLocation>
        <location evidence="1">Membrane</location>
        <topology evidence="1">Single-pass membrane protein</topology>
    </subcellularLocation>
</comment>
<evidence type="ECO:0000256" key="4">
    <source>
        <dbReference type="ARBA" id="ARBA00022989"/>
    </source>
</evidence>
<dbReference type="SUPFAM" id="SSF54523">
    <property type="entry name" value="Pili subunits"/>
    <property type="match status" value="1"/>
</dbReference>
<sequence>MHKNLYARHLGWDYLVGREESEGKFHRNKGFTLIELMIVIGVIGLLTSIVMPRFTDSTDAAKAAQVHGNLHNIQEAIDMFNVTEGEYPKYGEDIGAGSGGNTFSETFEKYYSKGRMPETPAGGRGISPEKGDRERVYNWGDDELKGGWLYNEAEGKLYARLEEDSYGQGNIWISEEELNDGPTSFFYEGQILGKNGSWFSEETFDEYTLKTAFGIDDVGRIEVYLGGEDGYQLWIHPKMAKVVLRDENEREVATGSLSKLGIDINTWYDAPESGVPVEVRVSNTADGKKSLGLTIDGETVQFGGEDTAVYDPISDENESVGVVNIRDKRPVEMADTTITID</sequence>
<dbReference type="GO" id="GO:0015628">
    <property type="term" value="P:protein secretion by the type II secretion system"/>
    <property type="evidence" value="ECO:0007669"/>
    <property type="project" value="InterPro"/>
</dbReference>
<dbReference type="InterPro" id="IPR000983">
    <property type="entry name" value="Bac_GSPG_pilin"/>
</dbReference>
<evidence type="ECO:0008006" key="9">
    <source>
        <dbReference type="Google" id="ProtNLM"/>
    </source>
</evidence>
<keyword evidence="8" id="KW-1185">Reference proteome</keyword>
<keyword evidence="5 6" id="KW-0472">Membrane</keyword>
<dbReference type="GO" id="GO:0015627">
    <property type="term" value="C:type II protein secretion system complex"/>
    <property type="evidence" value="ECO:0007669"/>
    <property type="project" value="InterPro"/>
</dbReference>
<comment type="caution">
    <text evidence="7">The sequence shown here is derived from an EMBL/GenBank/DDBJ whole genome shotgun (WGS) entry which is preliminary data.</text>
</comment>
<gene>
    <name evidence="7" type="ORF">PM10SUCC1_33340</name>
</gene>
<evidence type="ECO:0000256" key="2">
    <source>
        <dbReference type="ARBA" id="ARBA00022481"/>
    </source>
</evidence>
<dbReference type="GO" id="GO:0016020">
    <property type="term" value="C:membrane"/>
    <property type="evidence" value="ECO:0007669"/>
    <property type="project" value="UniProtKB-SubCell"/>
</dbReference>
<dbReference type="PANTHER" id="PTHR30093">
    <property type="entry name" value="GENERAL SECRETION PATHWAY PROTEIN G"/>
    <property type="match status" value="1"/>
</dbReference>
<evidence type="ECO:0000256" key="6">
    <source>
        <dbReference type="SAM" id="Phobius"/>
    </source>
</evidence>
<dbReference type="PANTHER" id="PTHR30093:SF44">
    <property type="entry name" value="TYPE II SECRETION SYSTEM CORE PROTEIN G"/>
    <property type="match status" value="1"/>
</dbReference>
<name>A0A9W6GP87_9FUSO</name>
<evidence type="ECO:0000313" key="8">
    <source>
        <dbReference type="Proteomes" id="UP001144471"/>
    </source>
</evidence>
<dbReference type="RefSeq" id="WP_281837495.1">
    <property type="nucleotide sequence ID" value="NZ_BSDY01000025.1"/>
</dbReference>
<organism evidence="7 8">
    <name type="scientific">Propionigenium maris DSM 9537</name>
    <dbReference type="NCBI Taxonomy" id="1123000"/>
    <lineage>
        <taxon>Bacteria</taxon>
        <taxon>Fusobacteriati</taxon>
        <taxon>Fusobacteriota</taxon>
        <taxon>Fusobacteriia</taxon>
        <taxon>Fusobacteriales</taxon>
        <taxon>Fusobacteriaceae</taxon>
        <taxon>Propionigenium</taxon>
    </lineage>
</organism>
<dbReference type="EMBL" id="BSDY01000025">
    <property type="protein sequence ID" value="GLI57820.1"/>
    <property type="molecule type" value="Genomic_DNA"/>
</dbReference>
<dbReference type="Gene3D" id="3.30.700.10">
    <property type="entry name" value="Glycoprotein, Type 4 Pilin"/>
    <property type="match status" value="1"/>
</dbReference>
<dbReference type="InterPro" id="IPR012902">
    <property type="entry name" value="N_methyl_site"/>
</dbReference>
<keyword evidence="4 6" id="KW-1133">Transmembrane helix</keyword>
<dbReference type="NCBIfam" id="TIGR02532">
    <property type="entry name" value="IV_pilin_GFxxxE"/>
    <property type="match status" value="1"/>
</dbReference>
<keyword evidence="2" id="KW-0488">Methylation</keyword>
<evidence type="ECO:0000256" key="3">
    <source>
        <dbReference type="ARBA" id="ARBA00022692"/>
    </source>
</evidence>
<accession>A0A9W6GP87</accession>
<dbReference type="PROSITE" id="PS00409">
    <property type="entry name" value="PROKAR_NTER_METHYL"/>
    <property type="match status" value="1"/>
</dbReference>
<keyword evidence="3 6" id="KW-0812">Transmembrane</keyword>
<dbReference type="Proteomes" id="UP001144471">
    <property type="component" value="Unassembled WGS sequence"/>
</dbReference>
<protein>
    <recommendedName>
        <fullName evidence="9">Prepilin-type N-terminal cleavage/methylation domain-containing protein</fullName>
    </recommendedName>
</protein>
<evidence type="ECO:0000313" key="7">
    <source>
        <dbReference type="EMBL" id="GLI57820.1"/>
    </source>
</evidence>
<evidence type="ECO:0000256" key="1">
    <source>
        <dbReference type="ARBA" id="ARBA00004167"/>
    </source>
</evidence>
<dbReference type="Pfam" id="PF07963">
    <property type="entry name" value="N_methyl"/>
    <property type="match status" value="1"/>
</dbReference>
<reference evidence="7" key="1">
    <citation type="submission" date="2022-12" db="EMBL/GenBank/DDBJ databases">
        <title>Reference genome sequencing for broad-spectrum identification of bacterial and archaeal isolates by mass spectrometry.</title>
        <authorList>
            <person name="Sekiguchi Y."/>
            <person name="Tourlousse D.M."/>
        </authorList>
    </citation>
    <scope>NUCLEOTIDE SEQUENCE</scope>
    <source>
        <strain evidence="7">10succ1</strain>
    </source>
</reference>
<dbReference type="AlphaFoldDB" id="A0A9W6GP87"/>
<dbReference type="PRINTS" id="PR00813">
    <property type="entry name" value="BCTERIALGSPG"/>
</dbReference>
<feature type="transmembrane region" description="Helical" evidence="6">
    <location>
        <begin position="31"/>
        <end position="51"/>
    </location>
</feature>
<evidence type="ECO:0000256" key="5">
    <source>
        <dbReference type="ARBA" id="ARBA00023136"/>
    </source>
</evidence>
<dbReference type="InterPro" id="IPR045584">
    <property type="entry name" value="Pilin-like"/>
</dbReference>